<name>A0A8H7C6Q2_AGABI</name>
<organism evidence="1 2">
    <name type="scientific">Agaricus bisporus var. burnettii</name>
    <dbReference type="NCBI Taxonomy" id="192524"/>
    <lineage>
        <taxon>Eukaryota</taxon>
        <taxon>Fungi</taxon>
        <taxon>Dikarya</taxon>
        <taxon>Basidiomycota</taxon>
        <taxon>Agaricomycotina</taxon>
        <taxon>Agaricomycetes</taxon>
        <taxon>Agaricomycetidae</taxon>
        <taxon>Agaricales</taxon>
        <taxon>Agaricineae</taxon>
        <taxon>Agaricaceae</taxon>
        <taxon>Agaricus</taxon>
    </lineage>
</organism>
<comment type="caution">
    <text evidence="1">The sequence shown here is derived from an EMBL/GenBank/DDBJ whole genome shotgun (WGS) entry which is preliminary data.</text>
</comment>
<accession>A0A8H7C6Q2</accession>
<reference evidence="1 2" key="1">
    <citation type="journal article" name="Sci. Rep.">
        <title>Telomere-to-telomere assembled and centromere annotated genomes of the two main subspecies of the button mushroom Agaricus bisporus reveal especially polymorphic chromosome ends.</title>
        <authorList>
            <person name="Sonnenberg A.S.M."/>
            <person name="Sedaghat-Telgerd N."/>
            <person name="Lavrijssen B."/>
            <person name="Ohm R.A."/>
            <person name="Hendrickx P.M."/>
            <person name="Scholtmeijer K."/>
            <person name="Baars J.J.P."/>
            <person name="van Peer A."/>
        </authorList>
    </citation>
    <scope>NUCLEOTIDE SEQUENCE [LARGE SCALE GENOMIC DNA]</scope>
    <source>
        <strain evidence="1 2">H119_p4</strain>
    </source>
</reference>
<sequence>MPPERPFFLLKESIKSRNSIRRSIRTPCICMASCWWCFTIYKPTGARHFDLSPDYFPLPARPSSPASSLLHILVRTIALGLRS</sequence>
<protein>
    <submittedName>
        <fullName evidence="1">Uncharacterized protein</fullName>
    </submittedName>
</protein>
<dbReference type="Proteomes" id="UP000629468">
    <property type="component" value="Unassembled WGS sequence"/>
</dbReference>
<evidence type="ECO:0000313" key="1">
    <source>
        <dbReference type="EMBL" id="KAF7763717.1"/>
    </source>
</evidence>
<proteinExistence type="predicted"/>
<dbReference type="AlphaFoldDB" id="A0A8H7C6Q2"/>
<evidence type="ECO:0000313" key="2">
    <source>
        <dbReference type="Proteomes" id="UP000629468"/>
    </source>
</evidence>
<gene>
    <name evidence="1" type="ORF">Agabi119p4_8254</name>
</gene>
<dbReference type="EMBL" id="JABXXO010000011">
    <property type="protein sequence ID" value="KAF7763717.1"/>
    <property type="molecule type" value="Genomic_DNA"/>
</dbReference>